<dbReference type="AlphaFoldDB" id="A0A7J9JUD5"/>
<keyword evidence="3" id="KW-1185">Reference proteome</keyword>
<feature type="region of interest" description="Disordered" evidence="1">
    <location>
        <begin position="182"/>
        <end position="220"/>
    </location>
</feature>
<gene>
    <name evidence="2" type="ORF">Goarm_009925</name>
</gene>
<reference evidence="2 3" key="1">
    <citation type="journal article" date="2019" name="Genome Biol. Evol.">
        <title>Insights into the evolution of the New World diploid cottons (Gossypium, subgenus Houzingenia) based on genome sequencing.</title>
        <authorList>
            <person name="Grover C.E."/>
            <person name="Arick M.A. 2nd"/>
            <person name="Thrash A."/>
            <person name="Conover J.L."/>
            <person name="Sanders W.S."/>
            <person name="Peterson D.G."/>
            <person name="Frelichowski J.E."/>
            <person name="Scheffler J.A."/>
            <person name="Scheffler B.E."/>
            <person name="Wendel J.F."/>
        </authorList>
    </citation>
    <scope>NUCLEOTIDE SEQUENCE [LARGE SCALE GENOMIC DNA]</scope>
    <source>
        <strain evidence="2">6</strain>
        <tissue evidence="2">Leaf</tissue>
    </source>
</reference>
<proteinExistence type="predicted"/>
<evidence type="ECO:0000313" key="3">
    <source>
        <dbReference type="Proteomes" id="UP000593575"/>
    </source>
</evidence>
<protein>
    <submittedName>
        <fullName evidence="2">Uncharacterized protein</fullName>
    </submittedName>
</protein>
<sequence length="220" mass="25707">MPPRKVQRTNEPESSMVPNPSSFSNPNFGKYFVERQGKIVIQERGFDPSMTFCKEIWPLKVGVFFPQLVTALCKKIGVLMASTEQSLKPSRSIIGDTLFTQYFELWAKQIKEWNKHQQETIATPASSQRKAKPTAQQEVRKSSHPKLDWMIHWMQELGLIFQEFARQNNIRVPNYTLNMFGSTQPEQEEQAHEREEEGKDEEEEEEEEEGDDEMDFEEDD</sequence>
<dbReference type="EMBL" id="JABFAE010000009">
    <property type="protein sequence ID" value="MBA0837804.1"/>
    <property type="molecule type" value="Genomic_DNA"/>
</dbReference>
<feature type="compositionally biased region" description="Polar residues" evidence="1">
    <location>
        <begin position="12"/>
        <end position="22"/>
    </location>
</feature>
<name>A0A7J9JUD5_9ROSI</name>
<feature type="compositionally biased region" description="Acidic residues" evidence="1">
    <location>
        <begin position="198"/>
        <end position="220"/>
    </location>
</feature>
<feature type="region of interest" description="Disordered" evidence="1">
    <location>
        <begin position="1"/>
        <end position="22"/>
    </location>
</feature>
<evidence type="ECO:0000256" key="1">
    <source>
        <dbReference type="SAM" id="MobiDB-lite"/>
    </source>
</evidence>
<organism evidence="2 3">
    <name type="scientific">Gossypium armourianum</name>
    <dbReference type="NCBI Taxonomy" id="34283"/>
    <lineage>
        <taxon>Eukaryota</taxon>
        <taxon>Viridiplantae</taxon>
        <taxon>Streptophyta</taxon>
        <taxon>Embryophyta</taxon>
        <taxon>Tracheophyta</taxon>
        <taxon>Spermatophyta</taxon>
        <taxon>Magnoliopsida</taxon>
        <taxon>eudicotyledons</taxon>
        <taxon>Gunneridae</taxon>
        <taxon>Pentapetalae</taxon>
        <taxon>rosids</taxon>
        <taxon>malvids</taxon>
        <taxon>Malvales</taxon>
        <taxon>Malvaceae</taxon>
        <taxon>Malvoideae</taxon>
        <taxon>Gossypium</taxon>
    </lineage>
</organism>
<comment type="caution">
    <text evidence="2">The sequence shown here is derived from an EMBL/GenBank/DDBJ whole genome shotgun (WGS) entry which is preliminary data.</text>
</comment>
<evidence type="ECO:0000313" key="2">
    <source>
        <dbReference type="EMBL" id="MBA0837804.1"/>
    </source>
</evidence>
<accession>A0A7J9JUD5</accession>
<dbReference type="Proteomes" id="UP000593575">
    <property type="component" value="Unassembled WGS sequence"/>
</dbReference>
<feature type="region of interest" description="Disordered" evidence="1">
    <location>
        <begin position="117"/>
        <end position="143"/>
    </location>
</feature>
<feature type="compositionally biased region" description="Polar residues" evidence="1">
    <location>
        <begin position="119"/>
        <end position="128"/>
    </location>
</feature>